<reference evidence="1" key="2">
    <citation type="submission" date="2013-10" db="EMBL/GenBank/DDBJ databases">
        <authorList>
            <person name="Aslett M."/>
        </authorList>
    </citation>
    <scope>NUCLEOTIDE SEQUENCE [LARGE SCALE GENOMIC DNA]</scope>
    <source>
        <strain evidence="1">Weybridge</strain>
    </source>
</reference>
<dbReference type="Proteomes" id="UP000030763">
    <property type="component" value="Unassembled WGS sequence"/>
</dbReference>
<name>U6MGK2_EIMMA</name>
<proteinExistence type="predicted"/>
<sequence>RRHAGCYLLARSTCHRAWMDSICSKGIRVVNIDPCAVSEFTLEKLLVKNKVEQWRVVVDLEDCSITSTPIGILKQVCDTLTDDFLASVNQNQIEERYGGTCSNVKDFSWPVMPPGPFGC</sequence>
<evidence type="ECO:0000313" key="2">
    <source>
        <dbReference type="Proteomes" id="UP000030763"/>
    </source>
</evidence>
<accession>U6MGK2</accession>
<dbReference type="AlphaFoldDB" id="U6MGK2"/>
<dbReference type="RefSeq" id="XP_013337430.1">
    <property type="nucleotide sequence ID" value="XM_013481976.1"/>
</dbReference>
<dbReference type="InterPro" id="IPR036865">
    <property type="entry name" value="CRAL-TRIO_dom_sf"/>
</dbReference>
<dbReference type="GeneID" id="25334770"/>
<evidence type="ECO:0000313" key="1">
    <source>
        <dbReference type="EMBL" id="CDJ60780.1"/>
    </source>
</evidence>
<feature type="non-terminal residue" evidence="1">
    <location>
        <position position="1"/>
    </location>
</feature>
<organism evidence="1 2">
    <name type="scientific">Eimeria maxima</name>
    <name type="common">Coccidian parasite</name>
    <dbReference type="NCBI Taxonomy" id="5804"/>
    <lineage>
        <taxon>Eukaryota</taxon>
        <taxon>Sar</taxon>
        <taxon>Alveolata</taxon>
        <taxon>Apicomplexa</taxon>
        <taxon>Conoidasida</taxon>
        <taxon>Coccidia</taxon>
        <taxon>Eucoccidiorida</taxon>
        <taxon>Eimeriorina</taxon>
        <taxon>Eimeriidae</taxon>
        <taxon>Eimeria</taxon>
    </lineage>
</organism>
<reference evidence="1" key="1">
    <citation type="submission" date="2013-10" db="EMBL/GenBank/DDBJ databases">
        <title>Genomic analysis of the causative agents of coccidiosis in chickens.</title>
        <authorList>
            <person name="Reid A.J."/>
            <person name="Blake D."/>
            <person name="Billington K."/>
            <person name="Browne H."/>
            <person name="Dunn M."/>
            <person name="Hung S."/>
            <person name="Kawahara F."/>
            <person name="Miranda-Saavedra D."/>
            <person name="Mourier T."/>
            <person name="Nagra H."/>
            <person name="Otto T.D."/>
            <person name="Rawlings N."/>
            <person name="Sanchez A."/>
            <person name="Sanders M."/>
            <person name="Subramaniam C."/>
            <person name="Tay Y."/>
            <person name="Dear P."/>
            <person name="Doerig C."/>
            <person name="Gruber A."/>
            <person name="Parkinson J."/>
            <person name="Shirley M."/>
            <person name="Wan K.L."/>
            <person name="Berriman M."/>
            <person name="Tomley F."/>
            <person name="Pain A."/>
        </authorList>
    </citation>
    <scope>NUCLEOTIDE SEQUENCE [LARGE SCALE GENOMIC DNA]</scope>
    <source>
        <strain evidence="1">Weybridge</strain>
    </source>
</reference>
<keyword evidence="2" id="KW-1185">Reference proteome</keyword>
<protein>
    <submittedName>
        <fullName evidence="1">Uncharacterized protein</fullName>
    </submittedName>
</protein>
<gene>
    <name evidence="1" type="ORF">EMWEY_00007840</name>
</gene>
<dbReference type="SUPFAM" id="SSF52087">
    <property type="entry name" value="CRAL/TRIO domain"/>
    <property type="match status" value="1"/>
</dbReference>
<dbReference type="VEuPathDB" id="ToxoDB:EMWEY_00007840"/>
<dbReference type="EMBL" id="HG721928">
    <property type="protein sequence ID" value="CDJ60780.1"/>
    <property type="molecule type" value="Genomic_DNA"/>
</dbReference>
<dbReference type="OrthoDB" id="75724at2759"/>